<evidence type="ECO:0000313" key="1">
    <source>
        <dbReference type="EMBL" id="KAF7632839.1"/>
    </source>
</evidence>
<comment type="caution">
    <text evidence="1">The sequence shown here is derived from an EMBL/GenBank/DDBJ whole genome shotgun (WGS) entry which is preliminary data.</text>
</comment>
<evidence type="ECO:0000313" key="2">
    <source>
        <dbReference type="Proteomes" id="UP000605970"/>
    </source>
</evidence>
<proteinExistence type="predicted"/>
<organism evidence="1 2">
    <name type="scientific">Meloidogyne graminicola</name>
    <dbReference type="NCBI Taxonomy" id="189291"/>
    <lineage>
        <taxon>Eukaryota</taxon>
        <taxon>Metazoa</taxon>
        <taxon>Ecdysozoa</taxon>
        <taxon>Nematoda</taxon>
        <taxon>Chromadorea</taxon>
        <taxon>Rhabditida</taxon>
        <taxon>Tylenchina</taxon>
        <taxon>Tylenchomorpha</taxon>
        <taxon>Tylenchoidea</taxon>
        <taxon>Meloidogynidae</taxon>
        <taxon>Meloidogyninae</taxon>
        <taxon>Meloidogyne</taxon>
    </lineage>
</organism>
<keyword evidence="2" id="KW-1185">Reference proteome</keyword>
<name>A0A8S9ZI04_9BILA</name>
<dbReference type="Proteomes" id="UP000605970">
    <property type="component" value="Unassembled WGS sequence"/>
</dbReference>
<reference evidence="1" key="1">
    <citation type="journal article" date="2020" name="Ecol. Evol.">
        <title>Genome structure and content of the rice root-knot nematode (Meloidogyne graminicola).</title>
        <authorList>
            <person name="Phan N.T."/>
            <person name="Danchin E.G.J."/>
            <person name="Klopp C."/>
            <person name="Perfus-Barbeoch L."/>
            <person name="Kozlowski D.K."/>
            <person name="Koutsovoulos G.D."/>
            <person name="Lopez-Roques C."/>
            <person name="Bouchez O."/>
            <person name="Zahm M."/>
            <person name="Besnard G."/>
            <person name="Bellafiore S."/>
        </authorList>
    </citation>
    <scope>NUCLEOTIDE SEQUENCE</scope>
    <source>
        <strain evidence="1">VN-18</strain>
    </source>
</reference>
<accession>A0A8S9ZI04</accession>
<dbReference type="AlphaFoldDB" id="A0A8S9ZI04"/>
<gene>
    <name evidence="1" type="ORF">Mgra_00007771</name>
</gene>
<protein>
    <submittedName>
        <fullName evidence="1">Uncharacterized protein</fullName>
    </submittedName>
</protein>
<dbReference type="EMBL" id="JABEBT010000092">
    <property type="protein sequence ID" value="KAF7632839.1"/>
    <property type="molecule type" value="Genomic_DNA"/>
</dbReference>
<sequence length="77" mass="8877">MSKDLFVENKTPPPAGETDFYYVGAKDVDKCLKVAFAKVVMEGMKDERMFPEGEDHRRNAYRIFAENKNDGDTQKKK</sequence>